<protein>
    <submittedName>
        <fullName evidence="2">Uncharacterized protein</fullName>
    </submittedName>
</protein>
<dbReference type="AlphaFoldDB" id="A0A0H2RF18"/>
<sequence length="102" mass="11774">MLYLLYLTQTNAYMLNVTGFGAFPSILSIEFAAIHLELKVHTEISFSNDWIAQLVKVSGICLKSQVQILYIQNSKIDYCFRIRKLWLCYDVEELGSTRRSTS</sequence>
<feature type="transmembrane region" description="Helical" evidence="1">
    <location>
        <begin position="12"/>
        <end position="34"/>
    </location>
</feature>
<keyword evidence="3" id="KW-1185">Reference proteome</keyword>
<proteinExistence type="predicted"/>
<evidence type="ECO:0000313" key="2">
    <source>
        <dbReference type="EMBL" id="KLO08138.1"/>
    </source>
</evidence>
<dbReference type="InParanoid" id="A0A0H2RF18"/>
<evidence type="ECO:0000256" key="1">
    <source>
        <dbReference type="SAM" id="Phobius"/>
    </source>
</evidence>
<name>A0A0H2RF18_9AGAM</name>
<evidence type="ECO:0000313" key="3">
    <source>
        <dbReference type="Proteomes" id="UP000053477"/>
    </source>
</evidence>
<dbReference type="EMBL" id="KQ086104">
    <property type="protein sequence ID" value="KLO08138.1"/>
    <property type="molecule type" value="Genomic_DNA"/>
</dbReference>
<keyword evidence="1" id="KW-0472">Membrane</keyword>
<keyword evidence="1" id="KW-0812">Transmembrane</keyword>
<reference evidence="2 3" key="1">
    <citation type="submission" date="2015-04" db="EMBL/GenBank/DDBJ databases">
        <title>Complete genome sequence of Schizopora paradoxa KUC8140, a cosmopolitan wood degrader in East Asia.</title>
        <authorList>
            <consortium name="DOE Joint Genome Institute"/>
            <person name="Min B."/>
            <person name="Park H."/>
            <person name="Jang Y."/>
            <person name="Kim J.-J."/>
            <person name="Kim K.H."/>
            <person name="Pangilinan J."/>
            <person name="Lipzen A."/>
            <person name="Riley R."/>
            <person name="Grigoriev I.V."/>
            <person name="Spatafora J.W."/>
            <person name="Choi I.-G."/>
        </authorList>
    </citation>
    <scope>NUCLEOTIDE SEQUENCE [LARGE SCALE GENOMIC DNA]</scope>
    <source>
        <strain evidence="2 3">KUC8140</strain>
    </source>
</reference>
<accession>A0A0H2RF18</accession>
<gene>
    <name evidence="2" type="ORF">SCHPADRAFT_894095</name>
</gene>
<keyword evidence="1" id="KW-1133">Transmembrane helix</keyword>
<organism evidence="2 3">
    <name type="scientific">Schizopora paradoxa</name>
    <dbReference type="NCBI Taxonomy" id="27342"/>
    <lineage>
        <taxon>Eukaryota</taxon>
        <taxon>Fungi</taxon>
        <taxon>Dikarya</taxon>
        <taxon>Basidiomycota</taxon>
        <taxon>Agaricomycotina</taxon>
        <taxon>Agaricomycetes</taxon>
        <taxon>Hymenochaetales</taxon>
        <taxon>Schizoporaceae</taxon>
        <taxon>Schizopora</taxon>
    </lineage>
</organism>
<dbReference type="Proteomes" id="UP000053477">
    <property type="component" value="Unassembled WGS sequence"/>
</dbReference>